<protein>
    <submittedName>
        <fullName evidence="5">DeoR family transcriptional regulator</fullName>
    </submittedName>
</protein>
<dbReference type="OrthoDB" id="9797223at2"/>
<dbReference type="EMBL" id="JXRP01000009">
    <property type="protein sequence ID" value="KIL49692.1"/>
    <property type="molecule type" value="Genomic_DNA"/>
</dbReference>
<dbReference type="InterPro" id="IPR036388">
    <property type="entry name" value="WH-like_DNA-bd_sf"/>
</dbReference>
<dbReference type="InterPro" id="IPR036390">
    <property type="entry name" value="WH_DNA-bd_sf"/>
</dbReference>
<evidence type="ECO:0000259" key="4">
    <source>
        <dbReference type="PROSITE" id="PS51000"/>
    </source>
</evidence>
<dbReference type="PROSITE" id="PS00894">
    <property type="entry name" value="HTH_DEOR_1"/>
    <property type="match status" value="1"/>
</dbReference>
<dbReference type="Pfam" id="PF08220">
    <property type="entry name" value="HTH_DeoR"/>
    <property type="match status" value="1"/>
</dbReference>
<reference evidence="5 6" key="1">
    <citation type="submission" date="2015-01" db="EMBL/GenBank/DDBJ databases">
        <title>Genome sequencing of Jeotgalibacillus soli.</title>
        <authorList>
            <person name="Goh K.M."/>
            <person name="Chan K.-G."/>
            <person name="Yaakop A.S."/>
            <person name="Ee R."/>
            <person name="Gan H.M."/>
            <person name="Chan C.S."/>
        </authorList>
    </citation>
    <scope>NUCLEOTIDE SEQUENCE [LARGE SCALE GENOMIC DNA]</scope>
    <source>
        <strain evidence="5 6">P9</strain>
    </source>
</reference>
<accession>A0A0C2VLA5</accession>
<dbReference type="SUPFAM" id="SSF100950">
    <property type="entry name" value="NagB/RpiA/CoA transferase-like"/>
    <property type="match status" value="1"/>
</dbReference>
<keyword evidence="6" id="KW-1185">Reference proteome</keyword>
<dbReference type="STRING" id="889306.KP78_11600"/>
<feature type="domain" description="HTH deoR-type" evidence="4">
    <location>
        <begin position="3"/>
        <end position="58"/>
    </location>
</feature>
<sequence length="250" mass="28012">MLTDERYGLILERVKQQDIVKIQELVEVTGSSESTIRRDLTELEKKKYIKRVHGGAKLLKGKLQELSVSEKTSKSLQEKQRIAQYASSQVEEGDCIFIDAGTTTQHMIPFLPEKEIVVVTNGLMHVKALLERGFKTYLIGGFVKPKTNAMIGRGALESMRDYRFDKAFMGTNGVHSEFGYTTPDPEEAQVKELAISLSRETFVLADDSKVGEIAFAKFGDIKEAALITNELEAETASRYTKQTRVKVVTI</sequence>
<keyword evidence="2" id="KW-0238">DNA-binding</keyword>
<dbReference type="GO" id="GO:0003677">
    <property type="term" value="F:DNA binding"/>
    <property type="evidence" value="ECO:0007669"/>
    <property type="project" value="UniProtKB-KW"/>
</dbReference>
<evidence type="ECO:0000256" key="1">
    <source>
        <dbReference type="ARBA" id="ARBA00023015"/>
    </source>
</evidence>
<dbReference type="InterPro" id="IPR037171">
    <property type="entry name" value="NagB/RpiA_transferase-like"/>
</dbReference>
<dbReference type="RefSeq" id="WP_041086924.1">
    <property type="nucleotide sequence ID" value="NZ_JXRP01000009.1"/>
</dbReference>
<dbReference type="PANTHER" id="PTHR30363">
    <property type="entry name" value="HTH-TYPE TRANSCRIPTIONAL REGULATOR SRLR-RELATED"/>
    <property type="match status" value="1"/>
</dbReference>
<proteinExistence type="predicted"/>
<evidence type="ECO:0000256" key="3">
    <source>
        <dbReference type="ARBA" id="ARBA00023163"/>
    </source>
</evidence>
<name>A0A0C2VLA5_9BACL</name>
<dbReference type="Pfam" id="PF00455">
    <property type="entry name" value="DeoRC"/>
    <property type="match status" value="1"/>
</dbReference>
<keyword evidence="1" id="KW-0805">Transcription regulation</keyword>
<dbReference type="InterPro" id="IPR001034">
    <property type="entry name" value="DeoR_HTH"/>
</dbReference>
<dbReference type="GO" id="GO:0003700">
    <property type="term" value="F:DNA-binding transcription factor activity"/>
    <property type="evidence" value="ECO:0007669"/>
    <property type="project" value="InterPro"/>
</dbReference>
<dbReference type="SUPFAM" id="SSF46785">
    <property type="entry name" value="Winged helix' DNA-binding domain"/>
    <property type="match status" value="1"/>
</dbReference>
<dbReference type="SMART" id="SM00420">
    <property type="entry name" value="HTH_DEOR"/>
    <property type="match status" value="1"/>
</dbReference>
<dbReference type="Proteomes" id="UP000031938">
    <property type="component" value="Unassembled WGS sequence"/>
</dbReference>
<dbReference type="InterPro" id="IPR018356">
    <property type="entry name" value="Tscrpt_reg_HTH_DeoR_CS"/>
</dbReference>
<keyword evidence="3" id="KW-0804">Transcription</keyword>
<dbReference type="PROSITE" id="PS51000">
    <property type="entry name" value="HTH_DEOR_2"/>
    <property type="match status" value="1"/>
</dbReference>
<dbReference type="PATRIC" id="fig|889306.3.peg.1167"/>
<dbReference type="AlphaFoldDB" id="A0A0C2VLA5"/>
<organism evidence="5 6">
    <name type="scientific">Jeotgalibacillus soli</name>
    <dbReference type="NCBI Taxonomy" id="889306"/>
    <lineage>
        <taxon>Bacteria</taxon>
        <taxon>Bacillati</taxon>
        <taxon>Bacillota</taxon>
        <taxon>Bacilli</taxon>
        <taxon>Bacillales</taxon>
        <taxon>Caryophanaceae</taxon>
        <taxon>Jeotgalibacillus</taxon>
    </lineage>
</organism>
<dbReference type="PRINTS" id="PR00037">
    <property type="entry name" value="HTHLACR"/>
</dbReference>
<dbReference type="InterPro" id="IPR050313">
    <property type="entry name" value="Carb_Metab_HTH_regulators"/>
</dbReference>
<dbReference type="Gene3D" id="1.10.10.10">
    <property type="entry name" value="Winged helix-like DNA-binding domain superfamily/Winged helix DNA-binding domain"/>
    <property type="match status" value="1"/>
</dbReference>
<evidence type="ECO:0000313" key="6">
    <source>
        <dbReference type="Proteomes" id="UP000031938"/>
    </source>
</evidence>
<comment type="caution">
    <text evidence="5">The sequence shown here is derived from an EMBL/GenBank/DDBJ whole genome shotgun (WGS) entry which is preliminary data.</text>
</comment>
<evidence type="ECO:0000256" key="2">
    <source>
        <dbReference type="ARBA" id="ARBA00023125"/>
    </source>
</evidence>
<dbReference type="Gene3D" id="3.40.50.1360">
    <property type="match status" value="1"/>
</dbReference>
<dbReference type="InterPro" id="IPR014036">
    <property type="entry name" value="DeoR-like_C"/>
</dbReference>
<dbReference type="PANTHER" id="PTHR30363:SF56">
    <property type="entry name" value="TRANSCRIPTIONAL REGULATOR, DEOR FAMILY"/>
    <property type="match status" value="1"/>
</dbReference>
<gene>
    <name evidence="5" type="ORF">KP78_11600</name>
</gene>
<evidence type="ECO:0000313" key="5">
    <source>
        <dbReference type="EMBL" id="KIL49692.1"/>
    </source>
</evidence>
<dbReference type="SMART" id="SM01134">
    <property type="entry name" value="DeoRC"/>
    <property type="match status" value="1"/>
</dbReference>